<keyword evidence="1" id="KW-1133">Transmembrane helix</keyword>
<evidence type="ECO:0000313" key="2">
    <source>
        <dbReference type="EMBL" id="KOF70623.1"/>
    </source>
</evidence>
<evidence type="ECO:0000256" key="1">
    <source>
        <dbReference type="SAM" id="Phobius"/>
    </source>
</evidence>
<accession>A0A0L8G158</accession>
<reference evidence="2" key="1">
    <citation type="submission" date="2015-07" db="EMBL/GenBank/DDBJ databases">
        <title>MeaNS - Measles Nucleotide Surveillance Program.</title>
        <authorList>
            <person name="Tran T."/>
            <person name="Druce J."/>
        </authorList>
    </citation>
    <scope>NUCLEOTIDE SEQUENCE</scope>
    <source>
        <strain evidence="2">UCB-OBI-ISO-001</strain>
        <tissue evidence="2">Gonad</tissue>
    </source>
</reference>
<organism evidence="2">
    <name type="scientific">Octopus bimaculoides</name>
    <name type="common">California two-spotted octopus</name>
    <dbReference type="NCBI Taxonomy" id="37653"/>
    <lineage>
        <taxon>Eukaryota</taxon>
        <taxon>Metazoa</taxon>
        <taxon>Spiralia</taxon>
        <taxon>Lophotrochozoa</taxon>
        <taxon>Mollusca</taxon>
        <taxon>Cephalopoda</taxon>
        <taxon>Coleoidea</taxon>
        <taxon>Octopodiformes</taxon>
        <taxon>Octopoda</taxon>
        <taxon>Incirrata</taxon>
        <taxon>Octopodidae</taxon>
        <taxon>Octopus</taxon>
    </lineage>
</organism>
<sequence length="73" mass="8843">MCCRRFSLDRILPACSPYYFVNLFPTVSLVFPSHVTICLHHSTRYFIIYILYFVKSIVRLFCFLFFFVYHLTD</sequence>
<proteinExistence type="predicted"/>
<gene>
    <name evidence="2" type="ORF">OCBIM_22002489mg</name>
</gene>
<dbReference type="EMBL" id="KQ424671">
    <property type="protein sequence ID" value="KOF70623.1"/>
    <property type="molecule type" value="Genomic_DNA"/>
</dbReference>
<name>A0A0L8G158_OCTBM</name>
<keyword evidence="1" id="KW-0812">Transmembrane</keyword>
<dbReference type="AlphaFoldDB" id="A0A0L8G158"/>
<protein>
    <submittedName>
        <fullName evidence="2">Uncharacterized protein</fullName>
    </submittedName>
</protein>
<keyword evidence="1" id="KW-0472">Membrane</keyword>
<feature type="transmembrane region" description="Helical" evidence="1">
    <location>
        <begin position="18"/>
        <end position="39"/>
    </location>
</feature>
<feature type="transmembrane region" description="Helical" evidence="1">
    <location>
        <begin position="46"/>
        <end position="69"/>
    </location>
</feature>